<dbReference type="Gene3D" id="3.90.10.10">
    <property type="entry name" value="Cytochrome C3"/>
    <property type="match status" value="1"/>
</dbReference>
<dbReference type="EMBL" id="PGVE01000043">
    <property type="protein sequence ID" value="PLS04344.1"/>
    <property type="molecule type" value="Genomic_DNA"/>
</dbReference>
<feature type="domain" description="Cytochrome c7-like" evidence="10">
    <location>
        <begin position="138"/>
        <end position="215"/>
    </location>
</feature>
<dbReference type="InterPro" id="IPR051829">
    <property type="entry name" value="Multiheme_Cytochr_ET"/>
</dbReference>
<feature type="domain" description="NapC/NirT cytochrome c N-terminal" evidence="9">
    <location>
        <begin position="14"/>
        <end position="103"/>
    </location>
</feature>
<dbReference type="AlphaFoldDB" id="A0A2N5HFN9"/>
<name>A0A2N5HFN9_9BACI</name>
<evidence type="ECO:0000256" key="3">
    <source>
        <dbReference type="ARBA" id="ARBA00022617"/>
    </source>
</evidence>
<dbReference type="Pfam" id="PF03264">
    <property type="entry name" value="Cytochrom_NNT"/>
    <property type="match status" value="1"/>
</dbReference>
<proteinExistence type="predicted"/>
<accession>A0A2N5HFN9</accession>
<feature type="transmembrane region" description="Helical" evidence="8">
    <location>
        <begin position="21"/>
        <end position="40"/>
    </location>
</feature>
<keyword evidence="6" id="KW-0249">Electron transport</keyword>
<keyword evidence="3" id="KW-0349">Heme</keyword>
<keyword evidence="2" id="KW-0813">Transport</keyword>
<comment type="caution">
    <text evidence="11">The sequence shown here is derived from an EMBL/GenBank/DDBJ whole genome shotgun (WGS) entry which is preliminary data.</text>
</comment>
<dbReference type="OrthoDB" id="9791652at2"/>
<reference evidence="11 12" key="1">
    <citation type="submission" date="2017-11" db="EMBL/GenBank/DDBJ databases">
        <title>Comparitive Functional Genomics of Dry Heat Resistant strains isolated from the Viking Spacecraft.</title>
        <authorList>
            <person name="Seuylemezian A."/>
            <person name="Cooper K."/>
            <person name="Vaishampayan P."/>
        </authorList>
    </citation>
    <scope>NUCLEOTIDE SEQUENCE [LARGE SCALE GENOMIC DNA]</scope>
    <source>
        <strain evidence="11 12">V32-6</strain>
    </source>
</reference>
<dbReference type="SUPFAM" id="SSF48695">
    <property type="entry name" value="Multiheme cytochromes"/>
    <property type="match status" value="2"/>
</dbReference>
<evidence type="ECO:0000256" key="6">
    <source>
        <dbReference type="ARBA" id="ARBA00022982"/>
    </source>
</evidence>
<keyword evidence="8" id="KW-0472">Membrane</keyword>
<dbReference type="InterPro" id="IPR005126">
    <property type="entry name" value="NapC/NirT_cyt_c_N"/>
</dbReference>
<dbReference type="PANTHER" id="PTHR35038">
    <property type="entry name" value="DISSIMILATORY SULFITE REDUCTASE SIRA"/>
    <property type="match status" value="1"/>
</dbReference>
<keyword evidence="7" id="KW-0408">Iron</keyword>
<comment type="subcellular location">
    <subcellularLocation>
        <location evidence="1">Cell envelope</location>
    </subcellularLocation>
</comment>
<keyword evidence="4" id="KW-0479">Metal-binding</keyword>
<evidence type="ECO:0000256" key="1">
    <source>
        <dbReference type="ARBA" id="ARBA00004196"/>
    </source>
</evidence>
<evidence type="ECO:0000256" key="5">
    <source>
        <dbReference type="ARBA" id="ARBA00022729"/>
    </source>
</evidence>
<evidence type="ECO:0000313" key="11">
    <source>
        <dbReference type="EMBL" id="PLS04344.1"/>
    </source>
</evidence>
<dbReference type="InterPro" id="IPR029467">
    <property type="entry name" value="Cyt_c7-like"/>
</dbReference>
<dbReference type="InterPro" id="IPR038266">
    <property type="entry name" value="NapC/NirT_cytc_sf"/>
</dbReference>
<dbReference type="GO" id="GO:0030313">
    <property type="term" value="C:cell envelope"/>
    <property type="evidence" value="ECO:0007669"/>
    <property type="project" value="UniProtKB-SubCell"/>
</dbReference>
<dbReference type="Gene3D" id="1.10.3820.10">
    <property type="entry name" value="Di-heme elbow motif domain"/>
    <property type="match status" value="1"/>
</dbReference>
<keyword evidence="8" id="KW-1133">Transmembrane helix</keyword>
<evidence type="ECO:0000313" key="12">
    <source>
        <dbReference type="Proteomes" id="UP000234950"/>
    </source>
</evidence>
<protein>
    <submittedName>
        <fullName evidence="11">Cytochrome C</fullName>
    </submittedName>
</protein>
<evidence type="ECO:0000259" key="10">
    <source>
        <dbReference type="Pfam" id="PF14522"/>
    </source>
</evidence>
<dbReference type="InterPro" id="IPR036280">
    <property type="entry name" value="Multihaem_cyt_sf"/>
</dbReference>
<gene>
    <name evidence="11" type="ORF">CVD27_11910</name>
</gene>
<keyword evidence="12" id="KW-1185">Reference proteome</keyword>
<keyword evidence="8" id="KW-0812">Transmembrane</keyword>
<keyword evidence="5" id="KW-0732">Signal</keyword>
<evidence type="ECO:0000256" key="8">
    <source>
        <dbReference type="SAM" id="Phobius"/>
    </source>
</evidence>
<dbReference type="Proteomes" id="UP000234950">
    <property type="component" value="Unassembled WGS sequence"/>
</dbReference>
<evidence type="ECO:0000256" key="7">
    <source>
        <dbReference type="ARBA" id="ARBA00023004"/>
    </source>
</evidence>
<sequence length="386" mass="43283">MEEEKETRSAPPSYRYKVIKIMTLTVLFLALFFALGTFGLEASSSSSFCSSCHEMKPEYYTWKASSHSEVDCVSCHIQPGAKNIAKDKAEGITKIFEKETNSYTAPIQMPKEIPNSACEQCHDMSKRQVTTSGDLIIPHNKHLAKDIKCTQCHSGVAHGKISERNVTFKSDYDKWDTSLGKSMMSDVIFTRPKMETCMECHEAREVSTECKTCHSNGILPKSHQNSNFKTENHGKLAKKDIKTCNKCHSYMSKTDIEGMADVPASQQFLSNGNLKTKQISAQEYAMENTYCQECHTKKPASHVKGYTNLHGAIAKGNKEKCLACHDYQNTGFNKTKNVTCNSCHPAMHDGKNFKERHPINISAVTSPNESCYTCHNKPKCTSCHRE</sequence>
<organism evidence="11 12">
    <name type="scientific">Neobacillus cucumis</name>
    <dbReference type="NCBI Taxonomy" id="1740721"/>
    <lineage>
        <taxon>Bacteria</taxon>
        <taxon>Bacillati</taxon>
        <taxon>Bacillota</taxon>
        <taxon>Bacilli</taxon>
        <taxon>Bacillales</taxon>
        <taxon>Bacillaceae</taxon>
        <taxon>Neobacillus</taxon>
    </lineage>
</organism>
<dbReference type="Pfam" id="PF14522">
    <property type="entry name" value="Cytochrome_C7"/>
    <property type="match status" value="1"/>
</dbReference>
<dbReference type="GO" id="GO:0046872">
    <property type="term" value="F:metal ion binding"/>
    <property type="evidence" value="ECO:0007669"/>
    <property type="project" value="UniProtKB-KW"/>
</dbReference>
<dbReference type="RefSeq" id="WP_101648128.1">
    <property type="nucleotide sequence ID" value="NZ_PGVE01000043.1"/>
</dbReference>
<evidence type="ECO:0000256" key="2">
    <source>
        <dbReference type="ARBA" id="ARBA00022448"/>
    </source>
</evidence>
<evidence type="ECO:0000259" key="9">
    <source>
        <dbReference type="Pfam" id="PF03264"/>
    </source>
</evidence>
<evidence type="ECO:0000256" key="4">
    <source>
        <dbReference type="ARBA" id="ARBA00022723"/>
    </source>
</evidence>